<name>A0AAV5GMH8_9BASI</name>
<keyword evidence="15" id="KW-1185">Reference proteome</keyword>
<feature type="domain" description="Aminoacyl-transfer RNA synthetases class-II family profile" evidence="13">
    <location>
        <begin position="158"/>
        <end position="435"/>
    </location>
</feature>
<keyword evidence="7" id="KW-0030">Aminoacyl-tRNA synthetase</keyword>
<proteinExistence type="inferred from homology"/>
<dbReference type="InterPro" id="IPR002314">
    <property type="entry name" value="aa-tRNA-synt_IIb"/>
</dbReference>
<dbReference type="EMBL" id="BQKY01000007">
    <property type="protein sequence ID" value="GJN90720.1"/>
    <property type="molecule type" value="Genomic_DNA"/>
</dbReference>
<dbReference type="Gene3D" id="1.10.287.40">
    <property type="entry name" value="Serine-tRNA synthetase, tRNA binding domain"/>
    <property type="match status" value="1"/>
</dbReference>
<protein>
    <recommendedName>
        <fullName evidence="2">serine--tRNA ligase</fullName>
        <ecNumber evidence="2">6.1.1.11</ecNumber>
    </recommendedName>
    <alternativeName>
        <fullName evidence="8">Seryl-tRNA synthetase</fullName>
    </alternativeName>
    <alternativeName>
        <fullName evidence="9">Seryl-tRNA(Ser) synthetase</fullName>
    </alternativeName>
</protein>
<dbReference type="InterPro" id="IPR010978">
    <property type="entry name" value="tRNA-bd_arm"/>
</dbReference>
<dbReference type="InterPro" id="IPR033729">
    <property type="entry name" value="SerRS_core"/>
</dbReference>
<evidence type="ECO:0000256" key="11">
    <source>
        <dbReference type="PIRSR" id="PIRSR001529-2"/>
    </source>
</evidence>
<dbReference type="InterPro" id="IPR045864">
    <property type="entry name" value="aa-tRNA-synth_II/BPL/LPL"/>
</dbReference>
<evidence type="ECO:0000256" key="8">
    <source>
        <dbReference type="ARBA" id="ARBA00031113"/>
    </source>
</evidence>
<evidence type="ECO:0000256" key="1">
    <source>
        <dbReference type="ARBA" id="ARBA00010728"/>
    </source>
</evidence>
<comment type="caution">
    <text evidence="14">The sequence shown here is derived from an EMBL/GenBank/DDBJ whole genome shotgun (WGS) entry which is preliminary data.</text>
</comment>
<evidence type="ECO:0000313" key="14">
    <source>
        <dbReference type="EMBL" id="GJN90720.1"/>
    </source>
</evidence>
<dbReference type="InterPro" id="IPR002317">
    <property type="entry name" value="Ser-tRNA-ligase_type_1"/>
</dbReference>
<evidence type="ECO:0000259" key="13">
    <source>
        <dbReference type="PROSITE" id="PS50862"/>
    </source>
</evidence>
<dbReference type="GO" id="GO:0005524">
    <property type="term" value="F:ATP binding"/>
    <property type="evidence" value="ECO:0007669"/>
    <property type="project" value="UniProtKB-KW"/>
</dbReference>
<sequence>MGIDLLLLQNDKGGDFEGVCASQKKRFASEELVHDVLAMYKDWTKTQFEAQQLKKDVNKLQKEIGLKMKNKENADELKAQKAELDAQIAALDAKAQETETTMRKKGNTIGNIVHPSVPVSDNEDNNAVVRTFYPKDANGDSAPPVKGAGLTMKEGVLSHHEVMYRLGMLEMERGTKVAGHRGYYLVGDGVDLNQALISCGLDFLRAKEFKKVQPPFFMNKAMMGKTAQLEEFDEALYKLEGSNEDTEKYLIATSEQPISAMHADEWFDQPNEQLPIKYAGYSTCFRKEAGSSGRDVLGVFRVHQFEKVEQFCITDPSSSWEMFDQMIANSEEFYQALGLPYQLIAIVSGALNNAAAKKYDLEAWFPHQGEYKELVSVSNCTDYQSRSLEVRCGIKKQGDTKKVYVHMLNGTLCATERALCCIVENYQTPEGVVIPEPMRKYMQGREFLPYVRDLPTTSAAKPAKKKH</sequence>
<feature type="binding site" evidence="10">
    <location>
        <position position="409"/>
    </location>
    <ligand>
        <name>L-serine</name>
        <dbReference type="ChEBI" id="CHEBI:33384"/>
    </ligand>
</feature>
<evidence type="ECO:0000256" key="9">
    <source>
        <dbReference type="ARBA" id="ARBA00034892"/>
    </source>
</evidence>
<dbReference type="InterPro" id="IPR042103">
    <property type="entry name" value="SerRS_1_N_sf"/>
</dbReference>
<dbReference type="PROSITE" id="PS50862">
    <property type="entry name" value="AA_TRNA_LIGASE_II"/>
    <property type="match status" value="1"/>
</dbReference>
<dbReference type="AlphaFoldDB" id="A0AAV5GMH8"/>
<keyword evidence="3" id="KW-0436">Ligase</keyword>
<evidence type="ECO:0000256" key="10">
    <source>
        <dbReference type="PIRSR" id="PIRSR001529-1"/>
    </source>
</evidence>
<keyword evidence="4" id="KW-0547">Nucleotide-binding</keyword>
<dbReference type="FunFam" id="3.30.930.10:FF:000026">
    <property type="entry name" value="Seryl-tRNA synthetase, cytoplasmic"/>
    <property type="match status" value="1"/>
</dbReference>
<dbReference type="Pfam" id="PF00587">
    <property type="entry name" value="tRNA-synt_2b"/>
    <property type="match status" value="1"/>
</dbReference>
<evidence type="ECO:0000256" key="4">
    <source>
        <dbReference type="ARBA" id="ARBA00022741"/>
    </source>
</evidence>
<reference evidence="14 15" key="1">
    <citation type="submission" date="2021-12" db="EMBL/GenBank/DDBJ databases">
        <title>High titer production of polyol ester of fatty acids by Rhodotorula paludigena BS15 towards product separation-free biomass refinery.</title>
        <authorList>
            <person name="Mano J."/>
            <person name="Ono H."/>
            <person name="Tanaka T."/>
            <person name="Naito K."/>
            <person name="Sushida H."/>
            <person name="Ike M."/>
            <person name="Tokuyasu K."/>
            <person name="Kitaoka M."/>
        </authorList>
    </citation>
    <scope>NUCLEOTIDE SEQUENCE [LARGE SCALE GENOMIC DNA]</scope>
    <source>
        <strain evidence="14 15">BS15</strain>
    </source>
</reference>
<dbReference type="PIRSF" id="PIRSF001529">
    <property type="entry name" value="Ser-tRNA-synth_IIa"/>
    <property type="match status" value="1"/>
</dbReference>
<dbReference type="SUPFAM" id="SSF55681">
    <property type="entry name" value="Class II aaRS and biotin synthetases"/>
    <property type="match status" value="1"/>
</dbReference>
<gene>
    <name evidence="14" type="ORF">Rhopal_003734-T1</name>
</gene>
<feature type="binding site" evidence="10">
    <location>
        <position position="309"/>
    </location>
    <ligand>
        <name>L-serine</name>
        <dbReference type="ChEBI" id="CHEBI:33384"/>
    </ligand>
</feature>
<feature type="binding site" evidence="10">
    <location>
        <position position="286"/>
    </location>
    <ligand>
        <name>L-serine</name>
        <dbReference type="ChEBI" id="CHEBI:33384"/>
    </ligand>
</feature>
<evidence type="ECO:0000256" key="3">
    <source>
        <dbReference type="ARBA" id="ARBA00022598"/>
    </source>
</evidence>
<evidence type="ECO:0000256" key="7">
    <source>
        <dbReference type="ARBA" id="ARBA00023146"/>
    </source>
</evidence>
<feature type="binding site" evidence="11">
    <location>
        <begin position="373"/>
        <end position="376"/>
    </location>
    <ligand>
        <name>ATP</name>
        <dbReference type="ChEBI" id="CHEBI:30616"/>
    </ligand>
</feature>
<accession>A0AAV5GMH8</accession>
<dbReference type="GO" id="GO:0004828">
    <property type="term" value="F:serine-tRNA ligase activity"/>
    <property type="evidence" value="ECO:0007669"/>
    <property type="project" value="UniProtKB-EC"/>
</dbReference>
<comment type="similarity">
    <text evidence="1">Belongs to the class-II aminoacyl-tRNA synthetase family. Type-1 seryl-tRNA synthetase subfamily.</text>
</comment>
<keyword evidence="6" id="KW-0648">Protein biosynthesis</keyword>
<dbReference type="NCBIfam" id="TIGR00414">
    <property type="entry name" value="serS"/>
    <property type="match status" value="1"/>
</dbReference>
<dbReference type="Proteomes" id="UP001342314">
    <property type="component" value="Unassembled WGS sequence"/>
</dbReference>
<evidence type="ECO:0000256" key="6">
    <source>
        <dbReference type="ARBA" id="ARBA00022917"/>
    </source>
</evidence>
<dbReference type="Pfam" id="PF02403">
    <property type="entry name" value="Seryl_tRNA_N"/>
    <property type="match status" value="1"/>
</dbReference>
<dbReference type="GO" id="GO:0006434">
    <property type="term" value="P:seryl-tRNA aminoacylation"/>
    <property type="evidence" value="ECO:0007669"/>
    <property type="project" value="InterPro"/>
</dbReference>
<evidence type="ECO:0000256" key="12">
    <source>
        <dbReference type="SAM" id="Coils"/>
    </source>
</evidence>
<dbReference type="PANTHER" id="PTHR11778">
    <property type="entry name" value="SERYL-TRNA SYNTHETASE"/>
    <property type="match status" value="1"/>
</dbReference>
<dbReference type="PRINTS" id="PR00981">
    <property type="entry name" value="TRNASYNTHSER"/>
</dbReference>
<dbReference type="InterPro" id="IPR006195">
    <property type="entry name" value="aa-tRNA-synth_II"/>
</dbReference>
<evidence type="ECO:0000256" key="2">
    <source>
        <dbReference type="ARBA" id="ARBA00012840"/>
    </source>
</evidence>
<keyword evidence="12" id="KW-0175">Coiled coil</keyword>
<dbReference type="CDD" id="cd00770">
    <property type="entry name" value="SerRS_core"/>
    <property type="match status" value="1"/>
</dbReference>
<feature type="binding site" evidence="11">
    <location>
        <begin position="286"/>
        <end position="288"/>
    </location>
    <ligand>
        <name>ATP</name>
        <dbReference type="ChEBI" id="CHEBI:30616"/>
    </ligand>
</feature>
<dbReference type="SUPFAM" id="SSF46589">
    <property type="entry name" value="tRNA-binding arm"/>
    <property type="match status" value="1"/>
</dbReference>
<keyword evidence="5 11" id="KW-0067">ATP-binding</keyword>
<feature type="site" description="Important for serine binding" evidence="10">
    <location>
        <position position="411"/>
    </location>
</feature>
<feature type="coiled-coil region" evidence="12">
    <location>
        <begin position="50"/>
        <end position="101"/>
    </location>
</feature>
<evidence type="ECO:0000313" key="15">
    <source>
        <dbReference type="Proteomes" id="UP001342314"/>
    </source>
</evidence>
<dbReference type="InterPro" id="IPR015866">
    <property type="entry name" value="Ser-tRNA-synth_1_N"/>
</dbReference>
<dbReference type="EC" id="6.1.1.11" evidence="2"/>
<evidence type="ECO:0000256" key="5">
    <source>
        <dbReference type="ARBA" id="ARBA00022840"/>
    </source>
</evidence>
<dbReference type="Gene3D" id="3.30.930.10">
    <property type="entry name" value="Bira Bifunctional Protein, Domain 2"/>
    <property type="match status" value="1"/>
</dbReference>
<feature type="binding site" evidence="10">
    <location>
        <position position="253"/>
    </location>
    <ligand>
        <name>L-serine</name>
        <dbReference type="ChEBI" id="CHEBI:33384"/>
    </ligand>
</feature>
<organism evidence="14 15">
    <name type="scientific">Rhodotorula paludigena</name>
    <dbReference type="NCBI Taxonomy" id="86838"/>
    <lineage>
        <taxon>Eukaryota</taxon>
        <taxon>Fungi</taxon>
        <taxon>Dikarya</taxon>
        <taxon>Basidiomycota</taxon>
        <taxon>Pucciniomycotina</taxon>
        <taxon>Microbotryomycetes</taxon>
        <taxon>Sporidiobolales</taxon>
        <taxon>Sporidiobolaceae</taxon>
        <taxon>Rhodotorula</taxon>
    </lineage>
</organism>
<feature type="binding site" evidence="11">
    <location>
        <begin position="302"/>
        <end position="305"/>
    </location>
    <ligand>
        <name>ATP</name>
        <dbReference type="ChEBI" id="CHEBI:30616"/>
    </ligand>
</feature>